<name>Q7EZ45_ORYSJ</name>
<reference evidence="4" key="3">
    <citation type="journal article" date="2005" name="Nature">
        <title>The map-based sequence of the rice genome.</title>
        <authorList>
            <consortium name="International rice genome sequencing project (IRGSP)"/>
            <person name="Matsumoto T."/>
            <person name="Wu J."/>
            <person name="Kanamori H."/>
            <person name="Katayose Y."/>
            <person name="Fujisawa M."/>
            <person name="Namiki N."/>
            <person name="Mizuno H."/>
            <person name="Yamamoto K."/>
            <person name="Antonio B.A."/>
            <person name="Baba T."/>
            <person name="Sakata K."/>
            <person name="Nagamura Y."/>
            <person name="Aoki H."/>
            <person name="Arikawa K."/>
            <person name="Arita K."/>
            <person name="Bito T."/>
            <person name="Chiden Y."/>
            <person name="Fujitsuka N."/>
            <person name="Fukunaka R."/>
            <person name="Hamada M."/>
            <person name="Harada C."/>
            <person name="Hayashi A."/>
            <person name="Hijishita S."/>
            <person name="Honda M."/>
            <person name="Hosokawa S."/>
            <person name="Ichikawa Y."/>
            <person name="Idonuma A."/>
            <person name="Iijima M."/>
            <person name="Ikeda M."/>
            <person name="Ikeno M."/>
            <person name="Ito K."/>
            <person name="Ito S."/>
            <person name="Ito T."/>
            <person name="Ito Y."/>
            <person name="Ito Y."/>
            <person name="Iwabuchi A."/>
            <person name="Kamiya K."/>
            <person name="Karasawa W."/>
            <person name="Kurita K."/>
            <person name="Katagiri S."/>
            <person name="Kikuta A."/>
            <person name="Kobayashi H."/>
            <person name="Kobayashi N."/>
            <person name="Machita K."/>
            <person name="Maehara T."/>
            <person name="Masukawa M."/>
            <person name="Mizubayashi T."/>
            <person name="Mukai Y."/>
            <person name="Nagasaki H."/>
            <person name="Nagata Y."/>
            <person name="Naito S."/>
            <person name="Nakashima M."/>
            <person name="Nakama Y."/>
            <person name="Nakamichi Y."/>
            <person name="Nakamura M."/>
            <person name="Meguro A."/>
            <person name="Negishi M."/>
            <person name="Ohta I."/>
            <person name="Ohta T."/>
            <person name="Okamoto M."/>
            <person name="Ono N."/>
            <person name="Saji S."/>
            <person name="Sakaguchi M."/>
            <person name="Sakai K."/>
            <person name="Shibata M."/>
            <person name="Shimokawa T."/>
            <person name="Song J."/>
            <person name="Takazaki Y."/>
            <person name="Terasawa K."/>
            <person name="Tsugane M."/>
            <person name="Tsuji K."/>
            <person name="Ueda S."/>
            <person name="Waki K."/>
            <person name="Yamagata H."/>
            <person name="Yamamoto M."/>
            <person name="Yamamoto S."/>
            <person name="Yamane H."/>
            <person name="Yoshiki S."/>
            <person name="Yoshihara R."/>
            <person name="Yukawa K."/>
            <person name="Zhong H."/>
            <person name="Yano M."/>
            <person name="Yuan Q."/>
            <person name="Ouyang S."/>
            <person name="Liu J."/>
            <person name="Jones K.M."/>
            <person name="Gansberger K."/>
            <person name="Moffat K."/>
            <person name="Hill J."/>
            <person name="Bera J."/>
            <person name="Fadrosh D."/>
            <person name="Jin S."/>
            <person name="Johri S."/>
            <person name="Kim M."/>
            <person name="Overton L."/>
            <person name="Reardon M."/>
            <person name="Tsitrin T."/>
            <person name="Vuong H."/>
            <person name="Weaver B."/>
            <person name="Ciecko A."/>
            <person name="Tallon L."/>
            <person name="Jackson J."/>
            <person name="Pai G."/>
            <person name="Aken S.V."/>
            <person name="Utterback T."/>
            <person name="Reidmuller S."/>
            <person name="Feldblyum T."/>
            <person name="Hsiao J."/>
            <person name="Zismann V."/>
            <person name="Iobst S."/>
            <person name="de Vazeille A.R."/>
            <person name="Buell C.R."/>
            <person name="Ying K."/>
            <person name="Li Y."/>
            <person name="Lu T."/>
            <person name="Huang Y."/>
            <person name="Zhao Q."/>
            <person name="Feng Q."/>
            <person name="Zhang L."/>
            <person name="Zhu J."/>
            <person name="Weng Q."/>
            <person name="Mu J."/>
            <person name="Lu Y."/>
            <person name="Fan D."/>
            <person name="Liu Y."/>
            <person name="Guan J."/>
            <person name="Zhang Y."/>
            <person name="Yu S."/>
            <person name="Liu X."/>
            <person name="Zhang Y."/>
            <person name="Hong G."/>
            <person name="Han B."/>
            <person name="Choisne N."/>
            <person name="Demange N."/>
            <person name="Orjeda G."/>
            <person name="Samain S."/>
            <person name="Cattolico L."/>
            <person name="Pelletier E."/>
            <person name="Couloux A."/>
            <person name="Segurens B."/>
            <person name="Wincker P."/>
            <person name="D'Hont A."/>
            <person name="Scarpelli C."/>
            <person name="Weissenbach J."/>
            <person name="Salanoubat M."/>
            <person name="Quetier F."/>
            <person name="Yu Y."/>
            <person name="Kim H.R."/>
            <person name="Rambo T."/>
            <person name="Currie J."/>
            <person name="Collura K."/>
            <person name="Luo M."/>
            <person name="Yang T."/>
            <person name="Ammiraju J.S.S."/>
            <person name="Engler F."/>
            <person name="Soderlund C."/>
            <person name="Wing R.A."/>
            <person name="Palmer L.E."/>
            <person name="de la Bastide M."/>
            <person name="Spiegel L."/>
            <person name="Nascimento L."/>
            <person name="Zutavern T."/>
            <person name="O'Shaughnessy A."/>
            <person name="Dike S."/>
            <person name="Dedhia N."/>
            <person name="Preston R."/>
            <person name="Balija V."/>
            <person name="McCombie W.R."/>
            <person name="Chow T."/>
            <person name="Chen H."/>
            <person name="Chung M."/>
            <person name="Chen C."/>
            <person name="Shaw J."/>
            <person name="Wu H."/>
            <person name="Hsiao K."/>
            <person name="Chao Y."/>
            <person name="Chu M."/>
            <person name="Cheng C."/>
            <person name="Hour A."/>
            <person name="Lee P."/>
            <person name="Lin S."/>
            <person name="Lin Y."/>
            <person name="Liou J."/>
            <person name="Liu S."/>
            <person name="Hsing Y."/>
            <person name="Raghuvanshi S."/>
            <person name="Mohanty A."/>
            <person name="Bharti A.K."/>
            <person name="Gaur A."/>
            <person name="Gupta V."/>
            <person name="Kumar D."/>
            <person name="Ravi V."/>
            <person name="Vij S."/>
            <person name="Kapur A."/>
            <person name="Khurana P."/>
            <person name="Khurana P."/>
            <person name="Khurana J.P."/>
            <person name="Tyagi A.K."/>
            <person name="Gaikwad K."/>
            <person name="Singh A."/>
            <person name="Dalal V."/>
            <person name="Srivastava S."/>
            <person name="Dixit A."/>
            <person name="Pal A.K."/>
            <person name="Ghazi I.A."/>
            <person name="Yadav M."/>
            <person name="Pandit A."/>
            <person name="Bhargava A."/>
            <person name="Sureshbabu K."/>
            <person name="Batra K."/>
            <person name="Sharma T.R."/>
            <person name="Mohapatra T."/>
            <person name="Singh N.K."/>
            <person name="Messing J."/>
            <person name="Nelson A.B."/>
            <person name="Fuks G."/>
            <person name="Kavchok S."/>
            <person name="Keizer G."/>
            <person name="Linton E."/>
            <person name="Llaca V."/>
            <person name="Song R."/>
            <person name="Tanyolac B."/>
            <person name="Young S."/>
            <person name="Ho-Il K."/>
            <person name="Hahn J.H."/>
            <person name="Sangsakoo G."/>
            <person name="Vanavichit A."/>
            <person name="de Mattos Luiz.A.T."/>
            <person name="Zimmer P.D."/>
            <person name="Malone G."/>
            <person name="Dellagostin O."/>
            <person name="de Oliveira A.C."/>
            <person name="Bevan M."/>
            <person name="Bancroft I."/>
            <person name="Minx P."/>
            <person name="Cordum H."/>
            <person name="Wilson R."/>
            <person name="Cheng Z."/>
            <person name="Jin W."/>
            <person name="Jiang J."/>
            <person name="Leong S.A."/>
            <person name="Iwama H."/>
            <person name="Gojobori T."/>
            <person name="Itoh T."/>
            <person name="Niimura Y."/>
            <person name="Fujii Y."/>
            <person name="Habara T."/>
            <person name="Sakai H."/>
            <person name="Sato Y."/>
            <person name="Wilson G."/>
            <person name="Kumar K."/>
            <person name="McCouch S."/>
            <person name="Juretic N."/>
            <person name="Hoen D."/>
            <person name="Wright S."/>
            <person name="Bruskiewich R."/>
            <person name="Bureau T."/>
            <person name="Miyao A."/>
            <person name="Hirochika H."/>
            <person name="Nishikawa T."/>
            <person name="Kadowaki K."/>
            <person name="Sugiura M."/>
            <person name="Burr B."/>
            <person name="Sasaki T."/>
        </authorList>
    </citation>
    <scope>NUCLEOTIDE SEQUENCE [LARGE SCALE GENOMIC DNA]</scope>
    <source>
        <strain evidence="4">cv. Nipponbare</strain>
    </source>
</reference>
<organism evidence="2 4">
    <name type="scientific">Oryza sativa subsp. japonica</name>
    <name type="common">Rice</name>
    <dbReference type="NCBI Taxonomy" id="39947"/>
    <lineage>
        <taxon>Eukaryota</taxon>
        <taxon>Viridiplantae</taxon>
        <taxon>Streptophyta</taxon>
        <taxon>Embryophyta</taxon>
        <taxon>Tracheophyta</taxon>
        <taxon>Spermatophyta</taxon>
        <taxon>Magnoliopsida</taxon>
        <taxon>Liliopsida</taxon>
        <taxon>Poales</taxon>
        <taxon>Poaceae</taxon>
        <taxon>BOP clade</taxon>
        <taxon>Oryzoideae</taxon>
        <taxon>Oryzeae</taxon>
        <taxon>Oryzinae</taxon>
        <taxon>Oryza</taxon>
        <taxon>Oryza sativa</taxon>
    </lineage>
</organism>
<sequence length="84" mass="9026">MARYGGGGSSAGRADGSSARFGPDEEVRRRQLGKAELVAVARRGKEGQWRLHSDEGWHRRGGGPAANPDPNPDLLHCSFSRSDP</sequence>
<reference evidence="4" key="4">
    <citation type="journal article" date="2008" name="Nucleic Acids Res.">
        <title>The rice annotation project database (RAP-DB): 2008 update.</title>
        <authorList>
            <consortium name="The rice annotation project (RAP)"/>
        </authorList>
    </citation>
    <scope>GENOME REANNOTATION</scope>
    <source>
        <strain evidence="4">cv. Nipponbare</strain>
    </source>
</reference>
<reference evidence="2" key="1">
    <citation type="submission" date="2002-04" db="EMBL/GenBank/DDBJ databases">
        <title>Oryza sativa nipponbare(GA3) genomic DNA, chromosome 8, BAC clone:B1015H11.</title>
        <authorList>
            <person name="Sasaki T."/>
            <person name="Matsumoto T."/>
            <person name="Katayose Y."/>
        </authorList>
    </citation>
    <scope>NUCLEOTIDE SEQUENCE</scope>
</reference>
<proteinExistence type="predicted"/>
<dbReference type="AlphaFoldDB" id="Q7EZ45"/>
<dbReference type="Proteomes" id="UP000000763">
    <property type="component" value="Chromosome 8"/>
</dbReference>
<feature type="region of interest" description="Disordered" evidence="1">
    <location>
        <begin position="1"/>
        <end position="28"/>
    </location>
</feature>
<evidence type="ECO:0000256" key="1">
    <source>
        <dbReference type="SAM" id="MobiDB-lite"/>
    </source>
</evidence>
<feature type="compositionally biased region" description="Low complexity" evidence="1">
    <location>
        <begin position="11"/>
        <end position="21"/>
    </location>
</feature>
<reference evidence="3" key="2">
    <citation type="submission" date="2002-05" db="EMBL/GenBank/DDBJ databases">
        <title>Oryza sativa nipponbare(GA3) genomic DNA, chromosome 8, BAC clone:OSJNBa0005L24.</title>
        <authorList>
            <person name="Sasaki T."/>
            <person name="Matsumoto T."/>
            <person name="Katayose Y."/>
        </authorList>
    </citation>
    <scope>NUCLEOTIDE SEQUENCE</scope>
</reference>
<feature type="compositionally biased region" description="Low complexity" evidence="1">
    <location>
        <begin position="65"/>
        <end position="75"/>
    </location>
</feature>
<dbReference type="EMBL" id="AP005123">
    <property type="protein sequence ID" value="BAC98625.1"/>
    <property type="molecule type" value="Genomic_DNA"/>
</dbReference>
<evidence type="ECO:0000313" key="4">
    <source>
        <dbReference type="Proteomes" id="UP000000763"/>
    </source>
</evidence>
<feature type="region of interest" description="Disordered" evidence="1">
    <location>
        <begin position="44"/>
        <end position="84"/>
    </location>
</feature>
<evidence type="ECO:0000313" key="3">
    <source>
        <dbReference type="EMBL" id="BAC98654.1"/>
    </source>
</evidence>
<gene>
    <name evidence="2" type="primary">B1015H11.103</name>
    <name evidence="3" type="ORF">OSJNBa0005L24.41</name>
</gene>
<feature type="compositionally biased region" description="Basic and acidic residues" evidence="1">
    <location>
        <begin position="44"/>
        <end position="58"/>
    </location>
</feature>
<dbReference type="EMBL" id="AP005157">
    <property type="protein sequence ID" value="BAC98654.1"/>
    <property type="molecule type" value="Genomic_DNA"/>
</dbReference>
<evidence type="ECO:0000313" key="2">
    <source>
        <dbReference type="EMBL" id="BAC98625.1"/>
    </source>
</evidence>
<protein>
    <submittedName>
        <fullName evidence="2">Uncharacterized protein</fullName>
    </submittedName>
</protein>
<feature type="compositionally biased region" description="Gly residues" evidence="1">
    <location>
        <begin position="1"/>
        <end position="10"/>
    </location>
</feature>
<accession>Q7EZ45</accession>